<protein>
    <submittedName>
        <fullName evidence="6">Aldo_ket_red domain-containing protein</fullName>
    </submittedName>
</protein>
<accession>A0A7E4UU94</accession>
<dbReference type="GO" id="GO:0016491">
    <property type="term" value="F:oxidoreductase activity"/>
    <property type="evidence" value="ECO:0007669"/>
    <property type="project" value="InterPro"/>
</dbReference>
<dbReference type="SUPFAM" id="SSF51430">
    <property type="entry name" value="NAD(P)-linked oxidoreductase"/>
    <property type="match status" value="1"/>
</dbReference>
<dbReference type="WBParaSite" id="Pan_g12591.t1">
    <property type="protein sequence ID" value="Pan_g12591.t1"/>
    <property type="gene ID" value="Pan_g12591"/>
</dbReference>
<dbReference type="PIRSF" id="PIRSF000097">
    <property type="entry name" value="AKR"/>
    <property type="match status" value="1"/>
</dbReference>
<dbReference type="InterPro" id="IPR020471">
    <property type="entry name" value="AKR"/>
</dbReference>
<dbReference type="InterPro" id="IPR036812">
    <property type="entry name" value="NAD(P)_OxRdtase_dom_sf"/>
</dbReference>
<dbReference type="InterPro" id="IPR023210">
    <property type="entry name" value="NADP_OxRdtase_dom"/>
</dbReference>
<feature type="domain" description="NADP-dependent oxidoreductase" evidence="4">
    <location>
        <begin position="18"/>
        <end position="309"/>
    </location>
</feature>
<evidence type="ECO:0000256" key="2">
    <source>
        <dbReference type="PIRSR" id="PIRSR000097-2"/>
    </source>
</evidence>
<feature type="binding site" evidence="2">
    <location>
        <position position="112"/>
    </location>
    <ligand>
        <name>substrate</name>
    </ligand>
</feature>
<dbReference type="PRINTS" id="PR00069">
    <property type="entry name" value="ALDKETRDTASE"/>
</dbReference>
<dbReference type="Proteomes" id="UP000492821">
    <property type="component" value="Unassembled WGS sequence"/>
</dbReference>
<evidence type="ECO:0000313" key="5">
    <source>
        <dbReference type="Proteomes" id="UP000492821"/>
    </source>
</evidence>
<dbReference type="PANTHER" id="PTHR11732">
    <property type="entry name" value="ALDO/KETO REDUCTASE"/>
    <property type="match status" value="1"/>
</dbReference>
<sequence length="341" mass="38719">MVNVGSIPLSNGRRLPLLGLGTWLASDEAQLTNALRAAFDADYRYIDTAEIYANEQVVGAVLKEYIDAGKLKREDVFITTKLPFYGHDNPSYFIEQSLKKLQTDYIDLYLIHSPLPMKKINEGEAIPEGVTPFVRKSPGTGETVTLIPNLYPFIDTWRVLEKYYNDGKLKALGVSNFNEEQLQGLYDQATMKPQNIQVECHILFQQKSLFNLCKKLNITLTAYGPIGSPGRGAFLKGSSFVNASPMEHPLVKRLAQKYGKTPAQILIRQLMQRGISTIPKSTNPNRVRENFNVLDFEFTPEEMAEFEAITQKENTRIFLFDFALSHPWHPWRAEVEKILAQ</sequence>
<feature type="site" description="Lowers pKa of active site Tyr" evidence="3">
    <location>
        <position position="81"/>
    </location>
</feature>
<evidence type="ECO:0000256" key="3">
    <source>
        <dbReference type="PIRSR" id="PIRSR000097-3"/>
    </source>
</evidence>
<feature type="active site" description="Proton donor" evidence="1">
    <location>
        <position position="52"/>
    </location>
</feature>
<reference evidence="5" key="1">
    <citation type="journal article" date="2013" name="Genetics">
        <title>The draft genome and transcriptome of Panagrellus redivivus are shaped by the harsh demands of a free-living lifestyle.</title>
        <authorList>
            <person name="Srinivasan J."/>
            <person name="Dillman A.R."/>
            <person name="Macchietto M.G."/>
            <person name="Heikkinen L."/>
            <person name="Lakso M."/>
            <person name="Fracchia K.M."/>
            <person name="Antoshechkin I."/>
            <person name="Mortazavi A."/>
            <person name="Wong G."/>
            <person name="Sternberg P.W."/>
        </authorList>
    </citation>
    <scope>NUCLEOTIDE SEQUENCE [LARGE SCALE GENOMIC DNA]</scope>
    <source>
        <strain evidence="5">MT8872</strain>
    </source>
</reference>
<evidence type="ECO:0000256" key="1">
    <source>
        <dbReference type="PIRSR" id="PIRSR000097-1"/>
    </source>
</evidence>
<proteinExistence type="predicted"/>
<dbReference type="Gene3D" id="3.20.20.100">
    <property type="entry name" value="NADP-dependent oxidoreductase domain"/>
    <property type="match status" value="1"/>
</dbReference>
<dbReference type="AlphaFoldDB" id="A0A7E4UU94"/>
<name>A0A7E4UU94_PANRE</name>
<dbReference type="Pfam" id="PF00248">
    <property type="entry name" value="Aldo_ket_red"/>
    <property type="match status" value="1"/>
</dbReference>
<evidence type="ECO:0000313" key="6">
    <source>
        <dbReference type="WBParaSite" id="Pan_g12591.t1"/>
    </source>
</evidence>
<organism evidence="5 6">
    <name type="scientific">Panagrellus redivivus</name>
    <name type="common">Microworm</name>
    <dbReference type="NCBI Taxonomy" id="6233"/>
    <lineage>
        <taxon>Eukaryota</taxon>
        <taxon>Metazoa</taxon>
        <taxon>Ecdysozoa</taxon>
        <taxon>Nematoda</taxon>
        <taxon>Chromadorea</taxon>
        <taxon>Rhabditida</taxon>
        <taxon>Tylenchina</taxon>
        <taxon>Panagrolaimomorpha</taxon>
        <taxon>Panagrolaimoidea</taxon>
        <taxon>Panagrolaimidae</taxon>
        <taxon>Panagrellus</taxon>
    </lineage>
</organism>
<reference evidence="6" key="2">
    <citation type="submission" date="2020-10" db="UniProtKB">
        <authorList>
            <consortium name="WormBaseParasite"/>
        </authorList>
    </citation>
    <scope>IDENTIFICATION</scope>
</reference>
<dbReference type="FunFam" id="3.20.20.100:FF:000029">
    <property type="entry name" value="Aldo-keto reductase"/>
    <property type="match status" value="1"/>
</dbReference>
<evidence type="ECO:0000259" key="4">
    <source>
        <dbReference type="Pfam" id="PF00248"/>
    </source>
</evidence>
<keyword evidence="5" id="KW-1185">Reference proteome</keyword>